<dbReference type="OrthoDB" id="9793421at2"/>
<dbReference type="GO" id="GO:0005737">
    <property type="term" value="C:cytoplasm"/>
    <property type="evidence" value="ECO:0007669"/>
    <property type="project" value="UniProtKB-SubCell"/>
</dbReference>
<evidence type="ECO:0000256" key="4">
    <source>
        <dbReference type="ARBA" id="ARBA00048267"/>
    </source>
</evidence>
<evidence type="ECO:0000256" key="3">
    <source>
        <dbReference type="ARBA" id="ARBA00022801"/>
    </source>
</evidence>
<gene>
    <name evidence="5" type="primary">cheB</name>
    <name evidence="10" type="ORF">BJF93_06160</name>
</gene>
<dbReference type="PROSITE" id="PS50110">
    <property type="entry name" value="RESPONSE_REGULATORY"/>
    <property type="match status" value="1"/>
</dbReference>
<dbReference type="NCBIfam" id="NF001965">
    <property type="entry name" value="PRK00742.1"/>
    <property type="match status" value="1"/>
</dbReference>
<dbReference type="InterPro" id="IPR035909">
    <property type="entry name" value="CheB_C"/>
</dbReference>
<feature type="domain" description="Response regulatory" evidence="8">
    <location>
        <begin position="5"/>
        <end position="122"/>
    </location>
</feature>
<evidence type="ECO:0000259" key="9">
    <source>
        <dbReference type="PROSITE" id="PS50122"/>
    </source>
</evidence>
<dbReference type="PROSITE" id="PS50122">
    <property type="entry name" value="CHEB"/>
    <property type="match status" value="1"/>
</dbReference>
<accession>A0A1Q9AS00</accession>
<evidence type="ECO:0000313" key="10">
    <source>
        <dbReference type="EMBL" id="OLP58204.1"/>
    </source>
</evidence>
<feature type="modified residue" description="4-aspartylphosphate" evidence="5 7">
    <location>
        <position position="56"/>
    </location>
</feature>
<dbReference type="CDD" id="cd16432">
    <property type="entry name" value="CheB_Rec"/>
    <property type="match status" value="1"/>
</dbReference>
<organism evidence="10 11">
    <name type="scientific">Xaviernesmea oryzae</name>
    <dbReference type="NCBI Taxonomy" id="464029"/>
    <lineage>
        <taxon>Bacteria</taxon>
        <taxon>Pseudomonadati</taxon>
        <taxon>Pseudomonadota</taxon>
        <taxon>Alphaproteobacteria</taxon>
        <taxon>Hyphomicrobiales</taxon>
        <taxon>Rhizobiaceae</taxon>
        <taxon>Rhizobium/Agrobacterium group</taxon>
        <taxon>Xaviernesmea</taxon>
    </lineage>
</organism>
<dbReference type="SUPFAM" id="SSF52172">
    <property type="entry name" value="CheY-like"/>
    <property type="match status" value="1"/>
</dbReference>
<comment type="similarity">
    <text evidence="5">Belongs to the CheB family.</text>
</comment>
<dbReference type="PIRSF" id="PIRSF000876">
    <property type="entry name" value="RR_chemtxs_CheB"/>
    <property type="match status" value="1"/>
</dbReference>
<keyword evidence="11" id="KW-1185">Reference proteome</keyword>
<dbReference type="GO" id="GO:0050568">
    <property type="term" value="F:protein-glutamine glutaminase activity"/>
    <property type="evidence" value="ECO:0007669"/>
    <property type="project" value="UniProtKB-UniRule"/>
</dbReference>
<comment type="subcellular location">
    <subcellularLocation>
        <location evidence="5">Cytoplasm</location>
    </subcellularLocation>
</comment>
<keyword evidence="5 7" id="KW-0597">Phosphoprotein</keyword>
<dbReference type="CDD" id="cd17541">
    <property type="entry name" value="REC_CheB-like"/>
    <property type="match status" value="1"/>
</dbReference>
<comment type="catalytic activity">
    <reaction evidence="4 5">
        <text>[protein]-L-glutamate 5-O-methyl ester + H2O = L-glutamyl-[protein] + methanol + H(+)</text>
        <dbReference type="Rhea" id="RHEA:23236"/>
        <dbReference type="Rhea" id="RHEA-COMP:10208"/>
        <dbReference type="Rhea" id="RHEA-COMP:10311"/>
        <dbReference type="ChEBI" id="CHEBI:15377"/>
        <dbReference type="ChEBI" id="CHEBI:15378"/>
        <dbReference type="ChEBI" id="CHEBI:17790"/>
        <dbReference type="ChEBI" id="CHEBI:29973"/>
        <dbReference type="ChEBI" id="CHEBI:82795"/>
        <dbReference type="EC" id="3.1.1.61"/>
    </reaction>
</comment>
<dbReference type="GO" id="GO:0000156">
    <property type="term" value="F:phosphorelay response regulator activity"/>
    <property type="evidence" value="ECO:0007669"/>
    <property type="project" value="InterPro"/>
</dbReference>
<dbReference type="HAMAP" id="MF_00099">
    <property type="entry name" value="CheB_chemtxs"/>
    <property type="match status" value="1"/>
</dbReference>
<evidence type="ECO:0000256" key="6">
    <source>
        <dbReference type="PROSITE-ProRule" id="PRU00050"/>
    </source>
</evidence>
<dbReference type="EC" id="3.1.1.61" evidence="5"/>
<dbReference type="Pfam" id="PF00072">
    <property type="entry name" value="Response_reg"/>
    <property type="match status" value="1"/>
</dbReference>
<sequence length="352" mass="37479">MSPARVLVVDDSPTMRNLITAVLSADPGVSVVGQAADALQARAAIKELDPDVVTLDIEMPNMNGLDFLEKIMRLRPMPVIMVSTLTHRGAEATVAALEIGAFDCVGKPAPGDPHPFADLADKVKAAARSPRKQMISVNRAAMPSPANANNAGVDYRASRRIVAIGSSTGGVEALIAVLQKFPANCPPTVITQHMPHTFTKSFAERLNRLCAPRVEEATDGARLEVGKVYLAPGGERHLTIANPSAPCCRLIDREPVNGHRPSVDVLFDSVADLAGRNAIGVILTGMGRDGASGLLKMRHNGARTFGQNEKTCVVYGMPRVAYELGAVEFQLPLNAIGEEVLKRAAARREGME</sequence>
<dbReference type="GO" id="GO:0006935">
    <property type="term" value="P:chemotaxis"/>
    <property type="evidence" value="ECO:0007669"/>
    <property type="project" value="UniProtKB-UniRule"/>
</dbReference>
<keyword evidence="3 5" id="KW-0378">Hydrolase</keyword>
<feature type="active site" evidence="5 6">
    <location>
        <position position="193"/>
    </location>
</feature>
<protein>
    <recommendedName>
        <fullName evidence="5">Protein-glutamate methylesterase/protein-glutamine glutaminase</fullName>
        <ecNumber evidence="5">3.1.1.61</ecNumber>
        <ecNumber evidence="5">3.5.1.44</ecNumber>
    </recommendedName>
</protein>
<feature type="active site" evidence="5 6">
    <location>
        <position position="289"/>
    </location>
</feature>
<evidence type="ECO:0000259" key="8">
    <source>
        <dbReference type="PROSITE" id="PS50110"/>
    </source>
</evidence>
<comment type="domain">
    <text evidence="5">Contains a C-terminal catalytic domain, and an N-terminal region which modulates catalytic activity.</text>
</comment>
<proteinExistence type="inferred from homology"/>
<evidence type="ECO:0000313" key="11">
    <source>
        <dbReference type="Proteomes" id="UP000186364"/>
    </source>
</evidence>
<dbReference type="EMBL" id="MKIP01000058">
    <property type="protein sequence ID" value="OLP58204.1"/>
    <property type="molecule type" value="Genomic_DNA"/>
</dbReference>
<dbReference type="NCBIfam" id="NF009206">
    <property type="entry name" value="PRK12555.1"/>
    <property type="match status" value="1"/>
</dbReference>
<name>A0A1Q9AS00_9HYPH</name>
<evidence type="ECO:0000256" key="7">
    <source>
        <dbReference type="PROSITE-ProRule" id="PRU00169"/>
    </source>
</evidence>
<comment type="caution">
    <text evidence="10">The sequence shown here is derived from an EMBL/GenBank/DDBJ whole genome shotgun (WGS) entry which is preliminary data.</text>
</comment>
<dbReference type="GO" id="GO:0008984">
    <property type="term" value="F:protein-glutamate methylesterase activity"/>
    <property type="evidence" value="ECO:0007669"/>
    <property type="project" value="UniProtKB-UniRule"/>
</dbReference>
<keyword evidence="2 5" id="KW-0145">Chemotaxis</keyword>
<comment type="function">
    <text evidence="5">Involved in chemotaxis. Part of a chemotaxis signal transduction system that modulates chemotaxis in response to various stimuli. Catalyzes the demethylation of specific methylglutamate residues introduced into the chemoreceptors (methyl-accepting chemotaxis proteins or MCP) by CheR. Also mediates the irreversible deamidation of specific glutamine residues to glutamic acid.</text>
</comment>
<dbReference type="Pfam" id="PF01339">
    <property type="entry name" value="CheB_methylest"/>
    <property type="match status" value="1"/>
</dbReference>
<dbReference type="Proteomes" id="UP000186364">
    <property type="component" value="Unassembled WGS sequence"/>
</dbReference>
<dbReference type="Gene3D" id="3.40.50.180">
    <property type="entry name" value="Methylesterase CheB, C-terminal domain"/>
    <property type="match status" value="1"/>
</dbReference>
<dbReference type="AlphaFoldDB" id="A0A1Q9AS00"/>
<feature type="active site" evidence="5 6">
    <location>
        <position position="167"/>
    </location>
</feature>
<keyword evidence="1 5" id="KW-0963">Cytoplasm</keyword>
<feature type="domain" description="CheB-type methylesterase" evidence="9">
    <location>
        <begin position="155"/>
        <end position="347"/>
    </location>
</feature>
<dbReference type="InterPro" id="IPR000673">
    <property type="entry name" value="Sig_transdc_resp-reg_Me-estase"/>
</dbReference>
<comment type="PTM">
    <text evidence="5">Phosphorylated by CheA. Phosphorylation of the N-terminal regulatory domain activates the methylesterase activity.</text>
</comment>
<dbReference type="InterPro" id="IPR001789">
    <property type="entry name" value="Sig_transdc_resp-reg_receiver"/>
</dbReference>
<comment type="catalytic activity">
    <reaction evidence="5">
        <text>L-glutaminyl-[protein] + H2O = L-glutamyl-[protein] + NH4(+)</text>
        <dbReference type="Rhea" id="RHEA:16441"/>
        <dbReference type="Rhea" id="RHEA-COMP:10207"/>
        <dbReference type="Rhea" id="RHEA-COMP:10208"/>
        <dbReference type="ChEBI" id="CHEBI:15377"/>
        <dbReference type="ChEBI" id="CHEBI:28938"/>
        <dbReference type="ChEBI" id="CHEBI:29973"/>
        <dbReference type="ChEBI" id="CHEBI:30011"/>
        <dbReference type="EC" id="3.5.1.44"/>
    </reaction>
</comment>
<reference evidence="10 11" key="1">
    <citation type="submission" date="2016-09" db="EMBL/GenBank/DDBJ databases">
        <title>Rhizobium sp. nov., a novel species isolated from the rice rhizosphere.</title>
        <authorList>
            <person name="Zhao J."/>
            <person name="Zhang X."/>
        </authorList>
    </citation>
    <scope>NUCLEOTIDE SEQUENCE [LARGE SCALE GENOMIC DNA]</scope>
    <source>
        <strain evidence="10 11">1.7048</strain>
    </source>
</reference>
<dbReference type="PANTHER" id="PTHR42872">
    <property type="entry name" value="PROTEIN-GLUTAMATE METHYLESTERASE/PROTEIN-GLUTAMINE GLUTAMINASE"/>
    <property type="match status" value="1"/>
</dbReference>
<dbReference type="SUPFAM" id="SSF52738">
    <property type="entry name" value="Methylesterase CheB, C-terminal domain"/>
    <property type="match status" value="1"/>
</dbReference>
<dbReference type="Gene3D" id="3.40.50.2300">
    <property type="match status" value="1"/>
</dbReference>
<dbReference type="InterPro" id="IPR008248">
    <property type="entry name" value="CheB-like"/>
</dbReference>
<evidence type="ECO:0000256" key="5">
    <source>
        <dbReference type="HAMAP-Rule" id="MF_00099"/>
    </source>
</evidence>
<dbReference type="EC" id="3.5.1.44" evidence="5"/>
<dbReference type="RefSeq" id="WP_075629411.1">
    <property type="nucleotide sequence ID" value="NZ_FOAM01000008.1"/>
</dbReference>
<dbReference type="PANTHER" id="PTHR42872:SF6">
    <property type="entry name" value="PROTEIN-GLUTAMATE METHYLESTERASE_PROTEIN-GLUTAMINE GLUTAMINASE"/>
    <property type="match status" value="1"/>
</dbReference>
<dbReference type="InterPro" id="IPR011006">
    <property type="entry name" value="CheY-like_superfamily"/>
</dbReference>
<evidence type="ECO:0000256" key="2">
    <source>
        <dbReference type="ARBA" id="ARBA00022500"/>
    </source>
</evidence>
<evidence type="ECO:0000256" key="1">
    <source>
        <dbReference type="ARBA" id="ARBA00022490"/>
    </source>
</evidence>
<dbReference type="SMART" id="SM00448">
    <property type="entry name" value="REC"/>
    <property type="match status" value="1"/>
</dbReference>